<gene>
    <name evidence="2" type="ORF">SDC9_08412</name>
</gene>
<comment type="caution">
    <text evidence="2">The sequence shown here is derived from an EMBL/GenBank/DDBJ whole genome shotgun (WGS) entry which is preliminary data.</text>
</comment>
<dbReference type="AlphaFoldDB" id="A0A644T9F3"/>
<reference evidence="2" key="1">
    <citation type="submission" date="2019-08" db="EMBL/GenBank/DDBJ databases">
        <authorList>
            <person name="Kucharzyk K."/>
            <person name="Murdoch R.W."/>
            <person name="Higgins S."/>
            <person name="Loffler F."/>
        </authorList>
    </citation>
    <scope>NUCLEOTIDE SEQUENCE</scope>
</reference>
<protein>
    <submittedName>
        <fullName evidence="2">Uncharacterized protein</fullName>
    </submittedName>
</protein>
<proteinExistence type="predicted"/>
<accession>A0A644T9F3</accession>
<keyword evidence="1" id="KW-0472">Membrane</keyword>
<evidence type="ECO:0000256" key="1">
    <source>
        <dbReference type="SAM" id="Phobius"/>
    </source>
</evidence>
<name>A0A644T9F3_9ZZZZ</name>
<dbReference type="EMBL" id="VSSQ01000019">
    <property type="protein sequence ID" value="MPL62792.1"/>
    <property type="molecule type" value="Genomic_DNA"/>
</dbReference>
<keyword evidence="1" id="KW-0812">Transmembrane</keyword>
<feature type="transmembrane region" description="Helical" evidence="1">
    <location>
        <begin position="29"/>
        <end position="53"/>
    </location>
</feature>
<keyword evidence="1" id="KW-1133">Transmembrane helix</keyword>
<organism evidence="2">
    <name type="scientific">bioreactor metagenome</name>
    <dbReference type="NCBI Taxonomy" id="1076179"/>
    <lineage>
        <taxon>unclassified sequences</taxon>
        <taxon>metagenomes</taxon>
        <taxon>ecological metagenomes</taxon>
    </lineage>
</organism>
<evidence type="ECO:0000313" key="2">
    <source>
        <dbReference type="EMBL" id="MPL62792.1"/>
    </source>
</evidence>
<sequence>MYNISKNINLNKKINIFHLFYHMIKLNTINGLIAAIINNAAPIIVILFSLSIIPDISSNTPKKPKTAGIICENISVPVAILSHC</sequence>